<accession>A0A067GD97</accession>
<name>A0A067GD97_CITSI</name>
<gene>
    <name evidence="1" type="ORF">CISIN_1g030737mg</name>
</gene>
<dbReference type="EMBL" id="KK784879">
    <property type="protein sequence ID" value="KDO77653.1"/>
    <property type="molecule type" value="Genomic_DNA"/>
</dbReference>
<proteinExistence type="predicted"/>
<organism evidence="1 2">
    <name type="scientific">Citrus sinensis</name>
    <name type="common">Sweet orange</name>
    <name type="synonym">Citrus aurantium var. sinensis</name>
    <dbReference type="NCBI Taxonomy" id="2711"/>
    <lineage>
        <taxon>Eukaryota</taxon>
        <taxon>Viridiplantae</taxon>
        <taxon>Streptophyta</taxon>
        <taxon>Embryophyta</taxon>
        <taxon>Tracheophyta</taxon>
        <taxon>Spermatophyta</taxon>
        <taxon>Magnoliopsida</taxon>
        <taxon>eudicotyledons</taxon>
        <taxon>Gunneridae</taxon>
        <taxon>Pentapetalae</taxon>
        <taxon>rosids</taxon>
        <taxon>malvids</taxon>
        <taxon>Sapindales</taxon>
        <taxon>Rutaceae</taxon>
        <taxon>Aurantioideae</taxon>
        <taxon>Citrus</taxon>
    </lineage>
</organism>
<reference evidence="1 2" key="1">
    <citation type="submission" date="2014-04" db="EMBL/GenBank/DDBJ databases">
        <authorList>
            <consortium name="International Citrus Genome Consortium"/>
            <person name="Gmitter F."/>
            <person name="Chen C."/>
            <person name="Farmerie W."/>
            <person name="Harkins T."/>
            <person name="Desany B."/>
            <person name="Mohiuddin M."/>
            <person name="Kodira C."/>
            <person name="Borodovsky M."/>
            <person name="Lomsadze A."/>
            <person name="Burns P."/>
            <person name="Jenkins J."/>
            <person name="Prochnik S."/>
            <person name="Shu S."/>
            <person name="Chapman J."/>
            <person name="Pitluck S."/>
            <person name="Schmutz J."/>
            <person name="Rokhsar D."/>
        </authorList>
    </citation>
    <scope>NUCLEOTIDE SEQUENCE</scope>
</reference>
<keyword evidence="2" id="KW-1185">Reference proteome</keyword>
<dbReference type="Proteomes" id="UP000027120">
    <property type="component" value="Unassembled WGS sequence"/>
</dbReference>
<dbReference type="AlphaFoldDB" id="A0A067GD97"/>
<evidence type="ECO:0000313" key="1">
    <source>
        <dbReference type="EMBL" id="KDO77653.1"/>
    </source>
</evidence>
<sequence>MGTLHRNRVSKETKANNSSLDSLSFTDLVCIQDQQSESIPTNQIGKHNHEFEFSTAIPSPRSITQNSPAVELIPNNHLQLHAFLCQSKQSHVNNMPCYKEKLPSSQDSHGRKVSQKSIHEVRNQANKVCNAKSSSFAEKLFRSFVSPCRECHACQPTVKAHIIPQENTKRIS</sequence>
<evidence type="ECO:0000313" key="2">
    <source>
        <dbReference type="Proteomes" id="UP000027120"/>
    </source>
</evidence>
<protein>
    <submittedName>
        <fullName evidence="1">Uncharacterized protein</fullName>
    </submittedName>
</protein>